<reference evidence="7" key="1">
    <citation type="submission" date="2011-11" db="EMBL/GenBank/DDBJ databases">
        <title>Improved High-Quality Draft sequence of Desulfovibrio sp. U5L.</title>
        <authorList>
            <consortium name="US DOE Joint Genome Institute"/>
            <person name="Lucas S."/>
            <person name="Han J."/>
            <person name="Lapidus A."/>
            <person name="Cheng J.-F."/>
            <person name="Goodwin L."/>
            <person name="Pitluck S."/>
            <person name="Peters L."/>
            <person name="Ovchinnikova G."/>
            <person name="Held B."/>
            <person name="Detter J.C."/>
            <person name="Han C."/>
            <person name="Tapia R."/>
            <person name="Land M."/>
            <person name="Hauser L."/>
            <person name="Kyrpides N."/>
            <person name="Ivanova N."/>
            <person name="Pagani I."/>
            <person name="Gabster J."/>
            <person name="Walker C."/>
            <person name="Stolyar S."/>
            <person name="Stahl D."/>
            <person name="Arkin A."/>
            <person name="Dehal P."/>
            <person name="Hazen T."/>
            <person name="Woyke T."/>
        </authorList>
    </citation>
    <scope>NUCLEOTIDE SEQUENCE [LARGE SCALE GENOMIC DNA]</scope>
    <source>
        <strain evidence="7">U5L</strain>
    </source>
</reference>
<dbReference type="GO" id="GO:0005506">
    <property type="term" value="F:iron ion binding"/>
    <property type="evidence" value="ECO:0007669"/>
    <property type="project" value="InterPro"/>
</dbReference>
<dbReference type="PANTHER" id="PTHR11908">
    <property type="entry name" value="XANTHINE DEHYDROGENASE"/>
    <property type="match status" value="1"/>
</dbReference>
<dbReference type="Gene3D" id="3.10.20.30">
    <property type="match status" value="1"/>
</dbReference>
<dbReference type="HOGENOM" id="CLU_001681_2_3_7"/>
<comment type="similarity">
    <text evidence="1">Belongs to the xanthine dehydrogenase family.</text>
</comment>
<dbReference type="CDD" id="cd00207">
    <property type="entry name" value="fer2"/>
    <property type="match status" value="1"/>
</dbReference>
<dbReference type="InterPro" id="IPR054705">
    <property type="entry name" value="Mop"/>
</dbReference>
<feature type="domain" description="2Fe-2S ferredoxin-type" evidence="6">
    <location>
        <begin position="6"/>
        <end position="82"/>
    </location>
</feature>
<keyword evidence="2" id="KW-0479">Metal-binding</keyword>
<dbReference type="Gene3D" id="1.10.150.120">
    <property type="entry name" value="[2Fe-2S]-binding domain"/>
    <property type="match status" value="1"/>
</dbReference>
<dbReference type="SUPFAM" id="SSF47741">
    <property type="entry name" value="CO dehydrogenase ISP C-domain like"/>
    <property type="match status" value="1"/>
</dbReference>
<dbReference type="Pfam" id="PF20256">
    <property type="entry name" value="MoCoBD_2"/>
    <property type="match status" value="1"/>
</dbReference>
<dbReference type="PROSITE" id="PS00197">
    <property type="entry name" value="2FE2S_FER_1"/>
    <property type="match status" value="1"/>
</dbReference>
<accession>I2Q774</accession>
<dbReference type="InterPro" id="IPR046867">
    <property type="entry name" value="AldOxase/xan_DH_MoCoBD2"/>
</dbReference>
<proteinExistence type="inferred from homology"/>
<dbReference type="SUPFAM" id="SSF56003">
    <property type="entry name" value="Molybdenum cofactor-binding domain"/>
    <property type="match status" value="1"/>
</dbReference>
<evidence type="ECO:0000256" key="2">
    <source>
        <dbReference type="ARBA" id="ARBA00022723"/>
    </source>
</evidence>
<dbReference type="STRING" id="596152.DesU5LDRAFT_4031"/>
<evidence type="ECO:0000256" key="1">
    <source>
        <dbReference type="ARBA" id="ARBA00006849"/>
    </source>
</evidence>
<dbReference type="SUPFAM" id="SSF54292">
    <property type="entry name" value="2Fe-2S ferredoxin-like"/>
    <property type="match status" value="1"/>
</dbReference>
<dbReference type="AlphaFoldDB" id="I2Q774"/>
<dbReference type="eggNOG" id="COG1529">
    <property type="taxonomic scope" value="Bacteria"/>
</dbReference>
<dbReference type="GO" id="GO:0016491">
    <property type="term" value="F:oxidoreductase activity"/>
    <property type="evidence" value="ECO:0007669"/>
    <property type="project" value="UniProtKB-KW"/>
</dbReference>
<dbReference type="EMBL" id="JH600068">
    <property type="protein sequence ID" value="EIG55630.1"/>
    <property type="molecule type" value="Genomic_DNA"/>
</dbReference>
<keyword evidence="3" id="KW-0560">Oxidoreductase</keyword>
<dbReference type="InterPro" id="IPR001041">
    <property type="entry name" value="2Fe-2S_ferredoxin-type"/>
</dbReference>
<dbReference type="NCBIfam" id="NF045668">
    <property type="entry name" value="pterin_aldehy"/>
    <property type="match status" value="1"/>
</dbReference>
<keyword evidence="4" id="KW-0408">Iron</keyword>
<dbReference type="SUPFAM" id="SSF54665">
    <property type="entry name" value="CO dehydrogenase molybdoprotein N-domain-like"/>
    <property type="match status" value="1"/>
</dbReference>
<dbReference type="InterPro" id="IPR036884">
    <property type="entry name" value="2Fe-2S-bd_dom_sf"/>
</dbReference>
<evidence type="ECO:0000256" key="5">
    <source>
        <dbReference type="SAM" id="MobiDB-lite"/>
    </source>
</evidence>
<dbReference type="InterPro" id="IPR006058">
    <property type="entry name" value="2Fe2S_fd_BS"/>
</dbReference>
<dbReference type="InterPro" id="IPR012675">
    <property type="entry name" value="Beta-grasp_dom_sf"/>
</dbReference>
<dbReference type="Gene3D" id="3.90.1170.50">
    <property type="entry name" value="Aldehyde oxidase/xanthine dehydrogenase, a/b hammerhead"/>
    <property type="match status" value="1"/>
</dbReference>
<dbReference type="InterPro" id="IPR036856">
    <property type="entry name" value="Ald_Oxase/Xan_DH_a/b_sf"/>
</dbReference>
<evidence type="ECO:0000256" key="4">
    <source>
        <dbReference type="ARBA" id="ARBA00023004"/>
    </source>
</evidence>
<dbReference type="Pfam" id="PF01799">
    <property type="entry name" value="Fer2_2"/>
    <property type="match status" value="1"/>
</dbReference>
<organism evidence="7">
    <name type="scientific">Desulfovibrio sp. U5L</name>
    <dbReference type="NCBI Taxonomy" id="596152"/>
    <lineage>
        <taxon>Bacteria</taxon>
        <taxon>Pseudomonadati</taxon>
        <taxon>Thermodesulfobacteriota</taxon>
        <taxon>Desulfovibrionia</taxon>
        <taxon>Desulfovibrionales</taxon>
        <taxon>Desulfovibrionaceae</taxon>
        <taxon>Desulfovibrio</taxon>
    </lineage>
</organism>
<evidence type="ECO:0000259" key="6">
    <source>
        <dbReference type="PROSITE" id="PS51085"/>
    </source>
</evidence>
<dbReference type="InterPro" id="IPR000674">
    <property type="entry name" value="Ald_Oxase/Xan_DH_a/b"/>
</dbReference>
<dbReference type="InterPro" id="IPR036010">
    <property type="entry name" value="2Fe-2S_ferredoxin-like_sf"/>
</dbReference>
<sequence>MEGMEQKILVVNGVEKTVIYPQKSILSDVIRNNLHLTGTKIGCAQGQCGACTVIINGKVVRSCITKMQRLPDKANITTIEGIGQPGHLTPLQRSWVKHGAAQCGFCTPGFIVSATGLMAENPSPTRQEVRQWFQEHHNACRCTGYKPLVDAVMEAAGVMRGEAAPTSLDFVMPADRRIWGSTYPRPTAEAKVTGTLDYGADLGLRLPENTLHLALVQATVHHALIRGIDTSEAEKMPGVHRVLTAKDVKGKNRIFGLVSNPNSKGDGWERPILCDAKVFQYGDAVAIVCADTEKQAQAAAAKVRLDLEELPAYLSAQEAMAEDAIEIHPGTPNVYFTQPLIKGDDPKDAFARDGVAVVEGEFHTSRQPHMPIEPDVGFAYQGEDGLLHIHSKSIAVHLHAFMIAAGLGLPPDKIAVVSNPMGGTFGYKLSPTMEALLGVAVLATGRPAFLRYSYFQQMTYTGKRSPFHIKARLAADRKTGRILALEHDYSVDHGPYCEFADGLTGRGIQFIGAGYDIPSIRGMGRAVATNHCWGAAFRGFGGPQSFFAGESLVDEMALALGQDPLEFRLDNCYRPGSTTPTGQQPDVYCLPDMLKSLRPRYKAARDRARRESTPEVKKGVGIALGVYGSGLDGADSASVFVRYDPDNGVTVGASWEDHGQGADIGAVGTAHEALLPMGVPPEKIRFSWPDSSKQPPAGPAGGSRSQVVVGGAIRTACEALLATAKKPDGAYMTHAELTAAGKPTRFDGVYTVPGTPCSAETGLGSPFLVFMYAIYLAEVAVDAATGKVTVEHMTCLADIGKVNNQLATDGQIYGCMLQGIGYALSEDYEDMKKNSSLVGAGFPFIESVPDDLEIIYFQDNPRPYGTFGAAGAGEGPMASPHVAITNAIRDACGVRVTSLPAKPEKVLALLLADAN</sequence>
<dbReference type="SMART" id="SM01008">
    <property type="entry name" value="Ald_Xan_dh_C"/>
    <property type="match status" value="1"/>
</dbReference>
<evidence type="ECO:0000313" key="7">
    <source>
        <dbReference type="EMBL" id="EIG55630.1"/>
    </source>
</evidence>
<dbReference type="InterPro" id="IPR002888">
    <property type="entry name" value="2Fe-2S-bd"/>
</dbReference>
<dbReference type="InterPro" id="IPR016208">
    <property type="entry name" value="Ald_Oxase/xanthine_DH-like"/>
</dbReference>
<name>I2Q774_9BACT</name>
<feature type="region of interest" description="Disordered" evidence="5">
    <location>
        <begin position="685"/>
        <end position="705"/>
    </location>
</feature>
<dbReference type="PROSITE" id="PS51085">
    <property type="entry name" value="2FE2S_FER_2"/>
    <property type="match status" value="1"/>
</dbReference>
<dbReference type="PANTHER" id="PTHR11908:SF157">
    <property type="entry name" value="XANTHINE DEHYDROGENASE SUBUNIT D-RELATED"/>
    <property type="match status" value="1"/>
</dbReference>
<protein>
    <submittedName>
        <fullName evidence="7">Aerobic-type carbon monoxide dehydrogenase, large subunit CoxL/CutL-like protein</fullName>
    </submittedName>
</protein>
<dbReference type="GO" id="GO:0051537">
    <property type="term" value="F:2 iron, 2 sulfur cluster binding"/>
    <property type="evidence" value="ECO:0007669"/>
    <property type="project" value="InterPro"/>
</dbReference>
<evidence type="ECO:0000256" key="3">
    <source>
        <dbReference type="ARBA" id="ARBA00023002"/>
    </source>
</evidence>
<dbReference type="InterPro" id="IPR008274">
    <property type="entry name" value="AldOxase/xan_DH_MoCoBD1"/>
</dbReference>
<dbReference type="Pfam" id="PF01315">
    <property type="entry name" value="Ald_Xan_dh_C"/>
    <property type="match status" value="1"/>
</dbReference>
<dbReference type="Pfam" id="PF02738">
    <property type="entry name" value="MoCoBD_1"/>
    <property type="match status" value="1"/>
</dbReference>
<dbReference type="Gene3D" id="3.30.365.10">
    <property type="entry name" value="Aldehyde oxidase/xanthine dehydrogenase, molybdopterin binding domain"/>
    <property type="match status" value="4"/>
</dbReference>
<gene>
    <name evidence="7" type="ORF">DesU5LDRAFT_4031</name>
</gene>
<dbReference type="Pfam" id="PF00111">
    <property type="entry name" value="Fer2"/>
    <property type="match status" value="1"/>
</dbReference>
<dbReference type="eggNOG" id="COG2080">
    <property type="taxonomic scope" value="Bacteria"/>
</dbReference>
<dbReference type="InterPro" id="IPR037165">
    <property type="entry name" value="AldOxase/xan_DH_Mopterin-bd_sf"/>
</dbReference>